<dbReference type="CDD" id="cd00761">
    <property type="entry name" value="Glyco_tranf_GTA_type"/>
    <property type="match status" value="1"/>
</dbReference>
<dbReference type="EMBL" id="ABYV02000006">
    <property type="protein sequence ID" value="EFC92917.1"/>
    <property type="molecule type" value="Genomic_DNA"/>
</dbReference>
<sequence length="377" mass="45007">MPQISVVVPVYNVEKYLRECLDSLANQTFEDFEVICVNDGSDDSSPDILEEYASEDERFKIVSQENKGLSGARNTGMNYIKGRYLLFLDSDDWLELNALELLYNQANSLDSEMVIFPYRYFNQETKEYEENDFTKLNMFDSSVDNKNFNYKNIPEIVFRIPHESIKLYDVQTLEKLAVRFPEGLNYEDAYFFYKIFFKLNKVSIIRTPIYNYRIRNDSICTTGTEKSFDIFKILTSIENFLKEDEIYESFKDEFILFAVINLKFVYLRLDERFRDRYLEKIKKNYEFFSLNQVNKNHLATWHFDDRVFYQAIDVSNNGIEFELNYKKLYYEFLANHYEGVIEQLRHENQVLAQENNDLKEQSADTSIKSKFKKIVKL</sequence>
<protein>
    <submittedName>
        <fullName evidence="5">Glycosyltransferase, group 2 family protein</fullName>
        <ecNumber evidence="5">2.4.-.-</ecNumber>
    </submittedName>
</protein>
<evidence type="ECO:0000259" key="4">
    <source>
        <dbReference type="Pfam" id="PF00535"/>
    </source>
</evidence>
<dbReference type="Proteomes" id="UP000004028">
    <property type="component" value="Unassembled WGS sequence"/>
</dbReference>
<keyword evidence="2 5" id="KW-0808">Transferase</keyword>
<gene>
    <name evidence="5" type="ORF">METSMIF1_02477</name>
</gene>
<evidence type="ECO:0000256" key="1">
    <source>
        <dbReference type="ARBA" id="ARBA00022676"/>
    </source>
</evidence>
<dbReference type="HOGENOM" id="CLU_025996_25_1_2"/>
<dbReference type="GeneID" id="301000899"/>
<evidence type="ECO:0000256" key="2">
    <source>
        <dbReference type="ARBA" id="ARBA00022679"/>
    </source>
</evidence>
<dbReference type="PANTHER" id="PTHR22916">
    <property type="entry name" value="GLYCOSYLTRANSFERASE"/>
    <property type="match status" value="1"/>
</dbReference>
<dbReference type="InterPro" id="IPR001173">
    <property type="entry name" value="Glyco_trans_2-like"/>
</dbReference>
<keyword evidence="1 5" id="KW-0328">Glycosyltransferase</keyword>
<dbReference type="PATRIC" id="fig|521002.11.peg.465"/>
<dbReference type="PANTHER" id="PTHR22916:SF51">
    <property type="entry name" value="GLYCOSYLTRANSFERASE EPSH-RELATED"/>
    <property type="match status" value="1"/>
</dbReference>
<dbReference type="Gene3D" id="3.90.550.10">
    <property type="entry name" value="Spore Coat Polysaccharide Biosynthesis Protein SpsA, Chain A"/>
    <property type="match status" value="1"/>
</dbReference>
<organism evidence="5 6">
    <name type="scientific">Methanobrevibacter smithii DSM 2374</name>
    <dbReference type="NCBI Taxonomy" id="521002"/>
    <lineage>
        <taxon>Archaea</taxon>
        <taxon>Methanobacteriati</taxon>
        <taxon>Methanobacteriota</taxon>
        <taxon>Methanomada group</taxon>
        <taxon>Methanobacteria</taxon>
        <taxon>Methanobacteriales</taxon>
        <taxon>Methanobacteriaceae</taxon>
        <taxon>Methanobrevibacter</taxon>
    </lineage>
</organism>
<dbReference type="SUPFAM" id="SSF53448">
    <property type="entry name" value="Nucleotide-diphospho-sugar transferases"/>
    <property type="match status" value="1"/>
</dbReference>
<accession>D2ZNS0</accession>
<feature type="domain" description="Glycosyltransferase 2-like" evidence="4">
    <location>
        <begin position="5"/>
        <end position="143"/>
    </location>
</feature>
<dbReference type="GO" id="GO:0016757">
    <property type="term" value="F:glycosyltransferase activity"/>
    <property type="evidence" value="ECO:0007669"/>
    <property type="project" value="UniProtKB-KW"/>
</dbReference>
<dbReference type="Pfam" id="PF00535">
    <property type="entry name" value="Glycos_transf_2"/>
    <property type="match status" value="1"/>
</dbReference>
<name>D2ZNS0_METSM</name>
<feature type="coiled-coil region" evidence="3">
    <location>
        <begin position="334"/>
        <end position="361"/>
    </location>
</feature>
<dbReference type="EC" id="2.4.-.-" evidence="5"/>
<reference evidence="5 6" key="1">
    <citation type="submission" date="2010-01" db="EMBL/GenBank/DDBJ databases">
        <authorList>
            <person name="Weinstock G."/>
            <person name="Sodergren E."/>
            <person name="Clifton S."/>
            <person name="Fulton L."/>
            <person name="Fulton B."/>
            <person name="Courtney L."/>
            <person name="Fronick C."/>
            <person name="Harrison M."/>
            <person name="Strong C."/>
            <person name="Farmer C."/>
            <person name="Delahaunty K."/>
            <person name="Markovic C."/>
            <person name="Hall O."/>
            <person name="Minx P."/>
            <person name="Tomlinson C."/>
            <person name="Mitreva M."/>
            <person name="Nelson J."/>
            <person name="Hou S."/>
            <person name="Wollam A."/>
            <person name="Pepin K.H."/>
            <person name="Johnson M."/>
            <person name="Bhonagiri V."/>
            <person name="Nash W.E."/>
            <person name="Warren W."/>
            <person name="Chinwalla A."/>
            <person name="Mardis E.R."/>
            <person name="Wilson R.K."/>
        </authorList>
    </citation>
    <scope>NUCLEOTIDE SEQUENCE [LARGE SCALE GENOMIC DNA]</scope>
    <source>
        <strain evidence="5 6">DSM 2374</strain>
    </source>
</reference>
<evidence type="ECO:0000256" key="3">
    <source>
        <dbReference type="SAM" id="Coils"/>
    </source>
</evidence>
<dbReference type="RefSeq" id="WP_004032603.1">
    <property type="nucleotide sequence ID" value="NZ_GG704759.1"/>
</dbReference>
<evidence type="ECO:0000313" key="6">
    <source>
        <dbReference type="Proteomes" id="UP000004028"/>
    </source>
</evidence>
<dbReference type="InterPro" id="IPR029044">
    <property type="entry name" value="Nucleotide-diphossugar_trans"/>
</dbReference>
<keyword evidence="3" id="KW-0175">Coiled coil</keyword>
<dbReference type="AlphaFoldDB" id="D2ZNS0"/>
<evidence type="ECO:0000313" key="5">
    <source>
        <dbReference type="EMBL" id="EFC92917.1"/>
    </source>
</evidence>
<comment type="caution">
    <text evidence="5">The sequence shown here is derived from an EMBL/GenBank/DDBJ whole genome shotgun (WGS) entry which is preliminary data.</text>
</comment>
<proteinExistence type="predicted"/>